<evidence type="ECO:0000313" key="3">
    <source>
        <dbReference type="Proteomes" id="UP000186631"/>
    </source>
</evidence>
<protein>
    <submittedName>
        <fullName evidence="2">Uncharacterized protein</fullName>
    </submittedName>
</protein>
<comment type="caution">
    <text evidence="2">The sequence shown here is derived from an EMBL/GenBank/DDBJ whole genome shotgun (WGS) entry which is preliminary data.</text>
</comment>
<organism evidence="2 3">
    <name type="scientific">Phocaeicola vulgatus</name>
    <name type="common">Bacteroides vulgatus</name>
    <dbReference type="NCBI Taxonomy" id="821"/>
    <lineage>
        <taxon>Bacteria</taxon>
        <taxon>Pseudomonadati</taxon>
        <taxon>Bacteroidota</taxon>
        <taxon>Bacteroidia</taxon>
        <taxon>Bacteroidales</taxon>
        <taxon>Bacteroidaceae</taxon>
        <taxon>Phocaeicola</taxon>
    </lineage>
</organism>
<proteinExistence type="predicted"/>
<keyword evidence="1" id="KW-0812">Transmembrane</keyword>
<dbReference type="EMBL" id="MNQV01000155">
    <property type="protein sequence ID" value="OKZ50634.1"/>
    <property type="molecule type" value="Genomic_DNA"/>
</dbReference>
<dbReference type="AlphaFoldDB" id="A0A1Q6JC11"/>
<accession>A0A1Q6JC11</accession>
<reference evidence="2 3" key="1">
    <citation type="journal article" date="2016" name="Nat. Biotechnol.">
        <title>Measurement of bacterial replication rates in microbial communities.</title>
        <authorList>
            <person name="Brown C.T."/>
            <person name="Olm M.R."/>
            <person name="Thomas B.C."/>
            <person name="Banfield J.F."/>
        </authorList>
    </citation>
    <scope>NUCLEOTIDE SEQUENCE [LARGE SCALE GENOMIC DNA]</scope>
    <source>
        <strain evidence="2">42_262</strain>
    </source>
</reference>
<sequence length="90" mass="10516">MNILRFLLSSLSWAMSGVLVLAIYAYSELVYLIFICIAIIGLTIYYRKPLIKMYAEIFNELGITKYIILIKNLKKFKEPIYKLISSISLW</sequence>
<name>A0A1Q6JC11_PHOVU</name>
<keyword evidence="1" id="KW-0472">Membrane</keyword>
<evidence type="ECO:0000313" key="2">
    <source>
        <dbReference type="EMBL" id="OKZ50634.1"/>
    </source>
</evidence>
<feature type="transmembrane region" description="Helical" evidence="1">
    <location>
        <begin position="7"/>
        <end position="24"/>
    </location>
</feature>
<evidence type="ECO:0000256" key="1">
    <source>
        <dbReference type="SAM" id="Phobius"/>
    </source>
</evidence>
<keyword evidence="1" id="KW-1133">Transmembrane helix</keyword>
<dbReference type="Proteomes" id="UP000186631">
    <property type="component" value="Unassembled WGS sequence"/>
</dbReference>
<gene>
    <name evidence="2" type="ORF">BHV80_07245</name>
</gene>
<feature type="transmembrane region" description="Helical" evidence="1">
    <location>
        <begin position="30"/>
        <end position="46"/>
    </location>
</feature>